<dbReference type="InterPro" id="IPR050312">
    <property type="entry name" value="IolE/XylAMocC-like"/>
</dbReference>
<protein>
    <submittedName>
        <fullName evidence="2">Sugar phosphate isomerase/epimerase</fullName>
    </submittedName>
</protein>
<comment type="caution">
    <text evidence="2">The sequence shown here is derived from an EMBL/GenBank/DDBJ whole genome shotgun (WGS) entry which is preliminary data.</text>
</comment>
<dbReference type="SUPFAM" id="SSF51658">
    <property type="entry name" value="Xylose isomerase-like"/>
    <property type="match status" value="1"/>
</dbReference>
<dbReference type="EMBL" id="SSOB01000006">
    <property type="protein sequence ID" value="THF82700.1"/>
    <property type="molecule type" value="Genomic_DNA"/>
</dbReference>
<sequence>MRVGVGEWGFRELPVEEHCRMASALGFCYLELGIGGDYAGRLSREMSPADAHRVKECVKDYGLTAPFVCLENDFTLEDRSDLLEMIERTKREIALCHELGATHVRLFTGFELAERMTEDRWRWLLGAFREAEALCASFGIEIAIETHGQLTPEGEGFVHRHTTSTDWGSLQRLLRELPPRIGINFDPGNLKPVGGRPLTDYARLLDGRINYCHLKDWKRTGDCWTACGVGDDDIDWDALLAAMSYDGVYLIEYEPTHDVEDGIVRSLNHLRKLRTVSMR</sequence>
<gene>
    <name evidence="2" type="ORF">E6C55_06435</name>
</gene>
<feature type="domain" description="Xylose isomerase-like TIM barrel" evidence="1">
    <location>
        <begin position="20"/>
        <end position="273"/>
    </location>
</feature>
<dbReference type="Pfam" id="PF01261">
    <property type="entry name" value="AP_endonuc_2"/>
    <property type="match status" value="1"/>
</dbReference>
<dbReference type="OrthoDB" id="2565558at2"/>
<dbReference type="AlphaFoldDB" id="A0A4S4CA44"/>
<evidence type="ECO:0000259" key="1">
    <source>
        <dbReference type="Pfam" id="PF01261"/>
    </source>
</evidence>
<dbReference type="Gene3D" id="3.20.20.150">
    <property type="entry name" value="Divalent-metal-dependent TIM barrel enzymes"/>
    <property type="match status" value="1"/>
</dbReference>
<dbReference type="InterPro" id="IPR036237">
    <property type="entry name" value="Xyl_isomerase-like_sf"/>
</dbReference>
<dbReference type="GO" id="GO:0016853">
    <property type="term" value="F:isomerase activity"/>
    <property type="evidence" value="ECO:0007669"/>
    <property type="project" value="UniProtKB-KW"/>
</dbReference>
<name>A0A4S4CA44_9BACL</name>
<accession>A0A4S4CA44</accession>
<dbReference type="PANTHER" id="PTHR12110:SF41">
    <property type="entry name" value="INOSOSE DEHYDRATASE"/>
    <property type="match status" value="1"/>
</dbReference>
<organism evidence="2 3">
    <name type="scientific">Cohnella fermenti</name>
    <dbReference type="NCBI Taxonomy" id="2565925"/>
    <lineage>
        <taxon>Bacteria</taxon>
        <taxon>Bacillati</taxon>
        <taxon>Bacillota</taxon>
        <taxon>Bacilli</taxon>
        <taxon>Bacillales</taxon>
        <taxon>Paenibacillaceae</taxon>
        <taxon>Cohnella</taxon>
    </lineage>
</organism>
<evidence type="ECO:0000313" key="3">
    <source>
        <dbReference type="Proteomes" id="UP000310636"/>
    </source>
</evidence>
<dbReference type="Proteomes" id="UP000310636">
    <property type="component" value="Unassembled WGS sequence"/>
</dbReference>
<evidence type="ECO:0000313" key="2">
    <source>
        <dbReference type="EMBL" id="THF82700.1"/>
    </source>
</evidence>
<keyword evidence="2" id="KW-0413">Isomerase</keyword>
<dbReference type="InterPro" id="IPR013022">
    <property type="entry name" value="Xyl_isomerase-like_TIM-brl"/>
</dbReference>
<proteinExistence type="predicted"/>
<dbReference type="PANTHER" id="PTHR12110">
    <property type="entry name" value="HYDROXYPYRUVATE ISOMERASE"/>
    <property type="match status" value="1"/>
</dbReference>
<reference evidence="2 3" key="1">
    <citation type="submission" date="2019-04" db="EMBL/GenBank/DDBJ databases">
        <title>Cohnella sp. nov. isolated from preserved vegetables.</title>
        <authorList>
            <person name="Lin S.-Y."/>
            <person name="Hung M.-H."/>
            <person name="Young C.-C."/>
        </authorList>
    </citation>
    <scope>NUCLEOTIDE SEQUENCE [LARGE SCALE GENOMIC DNA]</scope>
    <source>
        <strain evidence="2 3">CC-MHH1044</strain>
    </source>
</reference>
<keyword evidence="3" id="KW-1185">Reference proteome</keyword>